<dbReference type="KEGG" id="ahm:TL08_03960"/>
<evidence type="ECO:0000256" key="1">
    <source>
        <dbReference type="SAM" id="MobiDB-lite"/>
    </source>
</evidence>
<feature type="compositionally biased region" description="Low complexity" evidence="1">
    <location>
        <begin position="57"/>
        <end position="74"/>
    </location>
</feature>
<sequence>MAPFWIFTLLALLTTALACHWQENRLWRARRRPPSRRRMAEMKTLTADAIRRAAEGPAAPSSPDLAASARSAAPPFRPQPPRPALVGTLPRHLRVSR</sequence>
<protein>
    <submittedName>
        <fullName evidence="2">Uncharacterized protein</fullName>
    </submittedName>
</protein>
<keyword evidence="3" id="KW-1185">Reference proteome</keyword>
<dbReference type="AlphaFoldDB" id="A0AAC9MX82"/>
<reference evidence="3" key="1">
    <citation type="submission" date="2016-03" db="EMBL/GenBank/DDBJ databases">
        <title>Complete genome sequence of the type strain Actinoalloteichus hymeniacidonis DSM 45092.</title>
        <authorList>
            <person name="Schaffert L."/>
            <person name="Albersmeier A."/>
            <person name="Winkler A."/>
            <person name="Kalinowski J."/>
            <person name="Zotchev S."/>
            <person name="Ruckert C."/>
        </authorList>
    </citation>
    <scope>NUCLEOTIDE SEQUENCE [LARGE SCALE GENOMIC DNA]</scope>
    <source>
        <strain evidence="3">HPA177(T) (DSM 45092(T))</strain>
    </source>
</reference>
<accession>A0AAC9MX82</accession>
<evidence type="ECO:0000313" key="2">
    <source>
        <dbReference type="EMBL" id="AOS61622.1"/>
    </source>
</evidence>
<dbReference type="EMBL" id="CP014859">
    <property type="protein sequence ID" value="AOS61622.1"/>
    <property type="molecule type" value="Genomic_DNA"/>
</dbReference>
<name>A0AAC9MX82_9PSEU</name>
<feature type="region of interest" description="Disordered" evidence="1">
    <location>
        <begin position="47"/>
        <end position="97"/>
    </location>
</feature>
<dbReference type="RefSeq" id="WP_157420933.1">
    <property type="nucleotide sequence ID" value="NZ_CP014859.1"/>
</dbReference>
<organism evidence="2 3">
    <name type="scientific">Actinoalloteichus hymeniacidonis</name>
    <dbReference type="NCBI Taxonomy" id="340345"/>
    <lineage>
        <taxon>Bacteria</taxon>
        <taxon>Bacillati</taxon>
        <taxon>Actinomycetota</taxon>
        <taxon>Actinomycetes</taxon>
        <taxon>Pseudonocardiales</taxon>
        <taxon>Pseudonocardiaceae</taxon>
        <taxon>Actinoalloteichus</taxon>
    </lineage>
</organism>
<dbReference type="Proteomes" id="UP000095210">
    <property type="component" value="Chromosome"/>
</dbReference>
<gene>
    <name evidence="2" type="ORF">TL08_03960</name>
</gene>
<evidence type="ECO:0000313" key="3">
    <source>
        <dbReference type="Proteomes" id="UP000095210"/>
    </source>
</evidence>
<proteinExistence type="predicted"/>